<dbReference type="InterPro" id="IPR036278">
    <property type="entry name" value="Sialidase_sf"/>
</dbReference>
<dbReference type="PROSITE" id="PS51257">
    <property type="entry name" value="PROKAR_LIPOPROTEIN"/>
    <property type="match status" value="1"/>
</dbReference>
<evidence type="ECO:0000313" key="1">
    <source>
        <dbReference type="EMBL" id="AVR47414.1"/>
    </source>
</evidence>
<dbReference type="EMBL" id="CP028136">
    <property type="protein sequence ID" value="AVR47414.1"/>
    <property type="molecule type" value="Genomic_DNA"/>
</dbReference>
<dbReference type="RefSeq" id="WP_107014182.1">
    <property type="nucleotide sequence ID" value="NZ_CP028136.1"/>
</dbReference>
<organism evidence="1 2">
    <name type="scientific">Christiangramia fulva</name>
    <dbReference type="NCBI Taxonomy" id="2126553"/>
    <lineage>
        <taxon>Bacteria</taxon>
        <taxon>Pseudomonadati</taxon>
        <taxon>Bacteroidota</taxon>
        <taxon>Flavobacteriia</taxon>
        <taxon>Flavobacteriales</taxon>
        <taxon>Flavobacteriaceae</taxon>
        <taxon>Christiangramia</taxon>
    </lineage>
</organism>
<gene>
    <name evidence="1" type="ORF">C7S20_10105</name>
</gene>
<dbReference type="OrthoDB" id="223410at2"/>
<dbReference type="Gene3D" id="2.120.10.10">
    <property type="match status" value="1"/>
</dbReference>
<accession>A0A2R3ZB25</accession>
<dbReference type="KEGG" id="grs:C7S20_10105"/>
<keyword evidence="2" id="KW-1185">Reference proteome</keyword>
<sequence>MKYQILLIVTILFIGCSPLKVNRIDIGTGWSRNSVNTVIFRQNALTTYGNNQVTAYYDSDSNLILARRKLGSRNWTVYKTGYKGDTSDAHRDISIAVDGEGYLHVSWDHHNSHLRYAKSKAPLQLELGPELLMTGKLEEKVTYPEFYNLPDGNLLFCYRSGQSGKGSMVMNFYDHETKEWSQLHSNLLDGEEERSAYWQGTVDENGAVHLSWTWRESWDVATNHDICYAVSYDNGKTWEKSTGEKYQLPITEKTAEYAWRVPQHSNLINQTSMTTNNEGLPFIATYWEEDGSTQYQVIYRHNDKWKHINTGFRKTNFDLGGGGTKSIPISRPEILVNGKGKLEKILLLFRDEERGNKISLASKILNSNKSWEITDISMEEVGQWEPNYDRLLWKEKEKLNVFMQKVRQVDAEGLAKLPATPVSILELKNIP</sequence>
<proteinExistence type="predicted"/>
<name>A0A2R3ZB25_9FLAO</name>
<evidence type="ECO:0000313" key="2">
    <source>
        <dbReference type="Proteomes" id="UP000241507"/>
    </source>
</evidence>
<dbReference type="Proteomes" id="UP000241507">
    <property type="component" value="Chromosome"/>
</dbReference>
<reference evidence="2" key="1">
    <citation type="submission" date="2018-03" db="EMBL/GenBank/DDBJ databases">
        <title>Gramella fulva sp. nov., isolated from a dry surface of tidal flat.</title>
        <authorList>
            <person name="Hwang S.H."/>
            <person name="Hwang W.M."/>
            <person name="Kang K."/>
            <person name="Ahn T.-Y."/>
        </authorList>
    </citation>
    <scope>NUCLEOTIDE SEQUENCE [LARGE SCALE GENOMIC DNA]</scope>
    <source>
        <strain evidence="2">SH35</strain>
    </source>
</reference>
<dbReference type="AlphaFoldDB" id="A0A2R3ZB25"/>
<protein>
    <submittedName>
        <fullName evidence="1">Neuraminidase</fullName>
    </submittedName>
</protein>
<dbReference type="SUPFAM" id="SSF50939">
    <property type="entry name" value="Sialidases"/>
    <property type="match status" value="1"/>
</dbReference>
<dbReference type="Pfam" id="PF15892">
    <property type="entry name" value="BNR_4"/>
    <property type="match status" value="1"/>
</dbReference>